<dbReference type="GO" id="GO:0016301">
    <property type="term" value="F:kinase activity"/>
    <property type="evidence" value="ECO:0007669"/>
    <property type="project" value="UniProtKB-KW"/>
</dbReference>
<dbReference type="SUPFAM" id="SSF46785">
    <property type="entry name" value="Winged helix' DNA-binding domain"/>
    <property type="match status" value="1"/>
</dbReference>
<sequence length="406" mass="43963">MRKIDVRDFERATRTTSRRINLQIALNLIREHQPISRADLARRMDLNRGTMTALVSELVSDGSVVEGETTSTTRGRRPKMLFVRTRDRLVLGIDIRFSRTYVMVSDFAGQRTALESFETLFSPPDLVKELGVRIRRMRAQYDEAGEIEGIGLVIPGMVDQATGRVLNAPQLGWKDVEIRGSLEEATGLPVVIENASVACALGHMWLGRRGGDSVGDLVYVMVSDGVGVGVVANGEVMRGSGNTAGEFGHLPVDLNGPRCLCGARGCWETYTSNLATLARYLGREFSPETARNLSGHPGLTVQQVVDLARAGEAQALSAVRETGYYLGVGLAGIITVANPARIVIGGEIIGAWDLIEGTVREMVEERALTPQAARTPIIPEPMNEFPRLRGAAALVAAPFFAAPRVA</sequence>
<keyword evidence="3" id="KW-1185">Reference proteome</keyword>
<dbReference type="InterPro" id="IPR049874">
    <property type="entry name" value="ROK_cs"/>
</dbReference>
<dbReference type="Pfam" id="PF00480">
    <property type="entry name" value="ROK"/>
    <property type="match status" value="1"/>
</dbReference>
<keyword evidence="2" id="KW-0418">Kinase</keyword>
<name>A0A841H7M6_9BACT</name>
<evidence type="ECO:0000256" key="1">
    <source>
        <dbReference type="ARBA" id="ARBA00006479"/>
    </source>
</evidence>
<dbReference type="InterPro" id="IPR036390">
    <property type="entry name" value="WH_DNA-bd_sf"/>
</dbReference>
<comment type="caution">
    <text evidence="2">The sequence shown here is derived from an EMBL/GenBank/DDBJ whole genome shotgun (WGS) entry which is preliminary data.</text>
</comment>
<dbReference type="InterPro" id="IPR043129">
    <property type="entry name" value="ATPase_NBD"/>
</dbReference>
<dbReference type="Proteomes" id="UP000582837">
    <property type="component" value="Unassembled WGS sequence"/>
</dbReference>
<protein>
    <submittedName>
        <fullName evidence="2">Putative NBD/HSP70 family sugar kinase</fullName>
    </submittedName>
</protein>
<evidence type="ECO:0000313" key="3">
    <source>
        <dbReference type="Proteomes" id="UP000582837"/>
    </source>
</evidence>
<dbReference type="EMBL" id="JACHIA010000032">
    <property type="protein sequence ID" value="MBB6073902.1"/>
    <property type="molecule type" value="Genomic_DNA"/>
</dbReference>
<dbReference type="RefSeq" id="WP_170038918.1">
    <property type="nucleotide sequence ID" value="NZ_JABDTL010000002.1"/>
</dbReference>
<dbReference type="InterPro" id="IPR000600">
    <property type="entry name" value="ROK"/>
</dbReference>
<gene>
    <name evidence="2" type="ORF">HNQ61_005581</name>
</gene>
<dbReference type="PROSITE" id="PS01125">
    <property type="entry name" value="ROK"/>
    <property type="match status" value="1"/>
</dbReference>
<dbReference type="AlphaFoldDB" id="A0A841H7M6"/>
<dbReference type="PANTHER" id="PTHR18964:SF110">
    <property type="entry name" value="TRANSCRIPTIONAL REGULATOR, XYLR-RELATED"/>
    <property type="match status" value="1"/>
</dbReference>
<accession>A0A841H7M6</accession>
<dbReference type="InterPro" id="IPR036388">
    <property type="entry name" value="WH-like_DNA-bd_sf"/>
</dbReference>
<dbReference type="Gene3D" id="3.30.420.40">
    <property type="match status" value="2"/>
</dbReference>
<organism evidence="2 3">
    <name type="scientific">Longimicrobium terrae</name>
    <dbReference type="NCBI Taxonomy" id="1639882"/>
    <lineage>
        <taxon>Bacteria</taxon>
        <taxon>Pseudomonadati</taxon>
        <taxon>Gemmatimonadota</taxon>
        <taxon>Longimicrobiia</taxon>
        <taxon>Longimicrobiales</taxon>
        <taxon>Longimicrobiaceae</taxon>
        <taxon>Longimicrobium</taxon>
    </lineage>
</organism>
<dbReference type="SUPFAM" id="SSF53067">
    <property type="entry name" value="Actin-like ATPase domain"/>
    <property type="match status" value="1"/>
</dbReference>
<proteinExistence type="inferred from homology"/>
<keyword evidence="2" id="KW-0808">Transferase</keyword>
<comment type="similarity">
    <text evidence="1">Belongs to the ROK (NagC/XylR) family.</text>
</comment>
<dbReference type="Gene3D" id="1.10.10.10">
    <property type="entry name" value="Winged helix-like DNA-binding domain superfamily/Winged helix DNA-binding domain"/>
    <property type="match status" value="1"/>
</dbReference>
<reference evidence="2 3" key="1">
    <citation type="submission" date="2020-08" db="EMBL/GenBank/DDBJ databases">
        <title>Genomic Encyclopedia of Type Strains, Phase IV (KMG-IV): sequencing the most valuable type-strain genomes for metagenomic binning, comparative biology and taxonomic classification.</title>
        <authorList>
            <person name="Goeker M."/>
        </authorList>
    </citation>
    <scope>NUCLEOTIDE SEQUENCE [LARGE SCALE GENOMIC DNA]</scope>
    <source>
        <strain evidence="2 3">DSM 29007</strain>
    </source>
</reference>
<evidence type="ECO:0000313" key="2">
    <source>
        <dbReference type="EMBL" id="MBB6073902.1"/>
    </source>
</evidence>
<dbReference type="PANTHER" id="PTHR18964">
    <property type="entry name" value="ROK (REPRESSOR, ORF, KINASE) FAMILY"/>
    <property type="match status" value="1"/>
</dbReference>